<evidence type="ECO:0000256" key="2">
    <source>
        <dbReference type="ARBA" id="ARBA00022763"/>
    </source>
</evidence>
<dbReference type="GO" id="GO:0005739">
    <property type="term" value="C:mitochondrion"/>
    <property type="evidence" value="ECO:0007669"/>
    <property type="project" value="UniProtKB-SubCell"/>
</dbReference>
<dbReference type="CDD" id="cd00056">
    <property type="entry name" value="ENDO3c"/>
    <property type="match status" value="1"/>
</dbReference>
<evidence type="ECO:0000313" key="11">
    <source>
        <dbReference type="Proteomes" id="UP001149090"/>
    </source>
</evidence>
<sequence>MKNSKIQDIEEIGEKIKRPKKWKKVLHKIEQMRSSQTAPVDTMGVSFVPDKNIIEISPQIFHFQVLVNALLSSQTTDQKTSQAVDQLNSSLKILTIQNVIKTSESQIASLISCVGFKNKKANYLKRIAEILHNKYNDNVPDNFDDLVKLPGIGPKMAYLILMVCFDKKEGLAVDTHVYVISRRLGWVSKEDNNPEKVRKELQRWLPRENWKEFNKLIVGFGQEICSKIKPKCDQCPVSKYYSNSNSNSNSDSDSNSDSNSNSDSKIPNQKIPNQKIPNQNILK</sequence>
<dbReference type="EMBL" id="JAPDFW010000004">
    <property type="protein sequence ID" value="KAJ5080682.1"/>
    <property type="molecule type" value="Genomic_DNA"/>
</dbReference>
<dbReference type="InterPro" id="IPR000445">
    <property type="entry name" value="HhH_motif"/>
</dbReference>
<keyword evidence="5 7" id="KW-0456">Lyase</keyword>
<evidence type="ECO:0000256" key="3">
    <source>
        <dbReference type="ARBA" id="ARBA00022801"/>
    </source>
</evidence>
<keyword evidence="7" id="KW-0496">Mitochondrion</keyword>
<evidence type="ECO:0000256" key="7">
    <source>
        <dbReference type="HAMAP-Rule" id="MF_03183"/>
    </source>
</evidence>
<name>A0A9Q0RHX0_ANAIG</name>
<dbReference type="EC" id="3.2.2.-" evidence="7"/>
<dbReference type="PANTHER" id="PTHR43286">
    <property type="entry name" value="ENDONUCLEASE III-LIKE PROTEIN 1"/>
    <property type="match status" value="1"/>
</dbReference>
<dbReference type="InterPro" id="IPR023170">
    <property type="entry name" value="HhH_base_excis_C"/>
</dbReference>
<dbReference type="FunFam" id="1.10.340.30:FF:000001">
    <property type="entry name" value="Endonuclease III"/>
    <property type="match status" value="1"/>
</dbReference>
<comment type="catalytic activity">
    <reaction evidence="7">
        <text>2'-deoxyribonucleotide-(2'-deoxyribose 5'-phosphate)-2'-deoxyribonucleotide-DNA = a 3'-end 2'-deoxyribonucleotide-(2,3-dehydro-2,3-deoxyribose 5'-phosphate)-DNA + a 5'-end 5'-phospho-2'-deoxyribonucleoside-DNA + H(+)</text>
        <dbReference type="Rhea" id="RHEA:66592"/>
        <dbReference type="Rhea" id="RHEA-COMP:13180"/>
        <dbReference type="Rhea" id="RHEA-COMP:16897"/>
        <dbReference type="Rhea" id="RHEA-COMP:17067"/>
        <dbReference type="ChEBI" id="CHEBI:15378"/>
        <dbReference type="ChEBI" id="CHEBI:136412"/>
        <dbReference type="ChEBI" id="CHEBI:157695"/>
        <dbReference type="ChEBI" id="CHEBI:167181"/>
        <dbReference type="EC" id="4.2.99.18"/>
    </reaction>
</comment>
<evidence type="ECO:0000256" key="6">
    <source>
        <dbReference type="ARBA" id="ARBA00023295"/>
    </source>
</evidence>
<keyword evidence="10" id="KW-0540">Nuclease</keyword>
<comment type="caution">
    <text evidence="10">The sequence shown here is derived from an EMBL/GenBank/DDBJ whole genome shotgun (WGS) entry which is preliminary data.</text>
</comment>
<dbReference type="HAMAP" id="MF_03183">
    <property type="entry name" value="Endonuclease_III_Nth"/>
    <property type="match status" value="1"/>
</dbReference>
<dbReference type="Proteomes" id="UP001149090">
    <property type="component" value="Unassembled WGS sequence"/>
</dbReference>
<keyword evidence="3 7" id="KW-0378">Hydrolase</keyword>
<dbReference type="GO" id="GO:0000703">
    <property type="term" value="F:oxidized pyrimidine nucleobase lesion DNA N-glycosylase activity"/>
    <property type="evidence" value="ECO:0007669"/>
    <property type="project" value="UniProtKB-UniRule"/>
</dbReference>
<dbReference type="GO" id="GO:0006285">
    <property type="term" value="P:base-excision repair, AP site formation"/>
    <property type="evidence" value="ECO:0007669"/>
    <property type="project" value="UniProtKB-UniRule"/>
</dbReference>
<keyword evidence="2 7" id="KW-0227">DNA damage</keyword>
<accession>A0A9Q0RHX0</accession>
<feature type="region of interest" description="Disordered" evidence="8">
    <location>
        <begin position="242"/>
        <end position="283"/>
    </location>
</feature>
<dbReference type="EC" id="4.2.99.18" evidence="7"/>
<feature type="compositionally biased region" description="Low complexity" evidence="8">
    <location>
        <begin position="242"/>
        <end position="264"/>
    </location>
</feature>
<proteinExistence type="inferred from homology"/>
<keyword evidence="4 7" id="KW-0234">DNA repair</keyword>
<organism evidence="10 11">
    <name type="scientific">Anaeramoeba ignava</name>
    <name type="common">Anaerobic marine amoeba</name>
    <dbReference type="NCBI Taxonomy" id="1746090"/>
    <lineage>
        <taxon>Eukaryota</taxon>
        <taxon>Metamonada</taxon>
        <taxon>Anaeramoebidae</taxon>
        <taxon>Anaeramoeba</taxon>
    </lineage>
</organism>
<evidence type="ECO:0000256" key="4">
    <source>
        <dbReference type="ARBA" id="ARBA00023204"/>
    </source>
</evidence>
<dbReference type="GO" id="GO:0140078">
    <property type="term" value="F:class I DNA-(apurinic or apyrimidinic site) endonuclease activity"/>
    <property type="evidence" value="ECO:0007669"/>
    <property type="project" value="UniProtKB-EC"/>
</dbReference>
<keyword evidence="7" id="KW-0539">Nucleus</keyword>
<evidence type="ECO:0000256" key="5">
    <source>
        <dbReference type="ARBA" id="ARBA00023239"/>
    </source>
</evidence>
<dbReference type="GO" id="GO:0006289">
    <property type="term" value="P:nucleotide-excision repair"/>
    <property type="evidence" value="ECO:0007669"/>
    <property type="project" value="TreeGrafter"/>
</dbReference>
<dbReference type="InterPro" id="IPR003265">
    <property type="entry name" value="HhH-GPD_domain"/>
</dbReference>
<dbReference type="SUPFAM" id="SSF48150">
    <property type="entry name" value="DNA-glycosylase"/>
    <property type="match status" value="1"/>
</dbReference>
<comment type="similarity">
    <text evidence="1 7">Belongs to the Nth/MutY family.</text>
</comment>
<keyword evidence="10" id="KW-0255">Endonuclease</keyword>
<dbReference type="GO" id="GO:0003677">
    <property type="term" value="F:DNA binding"/>
    <property type="evidence" value="ECO:0007669"/>
    <property type="project" value="UniProtKB-UniRule"/>
</dbReference>
<dbReference type="InterPro" id="IPR011257">
    <property type="entry name" value="DNA_glycosylase"/>
</dbReference>
<evidence type="ECO:0000259" key="9">
    <source>
        <dbReference type="SMART" id="SM00478"/>
    </source>
</evidence>
<comment type="caution">
    <text evidence="7">Lacks conserved residue(s) required for the propagation of feature annotation.</text>
</comment>
<feature type="domain" description="HhH-GPD" evidence="9">
    <location>
        <begin position="71"/>
        <end position="223"/>
    </location>
</feature>
<dbReference type="SMART" id="SM00478">
    <property type="entry name" value="ENDO3c"/>
    <property type="match status" value="1"/>
</dbReference>
<dbReference type="Pfam" id="PF00633">
    <property type="entry name" value="HHH"/>
    <property type="match status" value="1"/>
</dbReference>
<dbReference type="Pfam" id="PF00730">
    <property type="entry name" value="HhH-GPD"/>
    <property type="match status" value="1"/>
</dbReference>
<dbReference type="Gene3D" id="1.10.1670.10">
    <property type="entry name" value="Helix-hairpin-Helix base-excision DNA repair enzymes (C-terminal)"/>
    <property type="match status" value="1"/>
</dbReference>
<keyword evidence="6 7" id="KW-0326">Glycosidase</keyword>
<evidence type="ECO:0000256" key="1">
    <source>
        <dbReference type="ARBA" id="ARBA00008343"/>
    </source>
</evidence>
<evidence type="ECO:0000256" key="8">
    <source>
        <dbReference type="SAM" id="MobiDB-lite"/>
    </source>
</evidence>
<dbReference type="OMA" id="QIIWYGR"/>
<dbReference type="Gene3D" id="1.10.340.30">
    <property type="entry name" value="Hypothetical protein, domain 2"/>
    <property type="match status" value="1"/>
</dbReference>
<comment type="function">
    <text evidence="7">Bifunctional DNA N-glycosylase with associated apurinic/apyrimidinic (AP) lyase function that catalyzes the first step in base excision repair (BER), the primary repair pathway for the repair of oxidative DNA damage. The DNA N-glycosylase activity releases the damaged DNA base from DNA by cleaving the N-glycosidic bond, leaving an AP site. The AP lyase activity cleaves the phosphodiester bond 3' to the AP site by a beta-elimination. Primarily recognizes and repairs oxidative base damage of pyrimidines.</text>
</comment>
<evidence type="ECO:0000313" key="10">
    <source>
        <dbReference type="EMBL" id="KAJ5080682.1"/>
    </source>
</evidence>
<dbReference type="OrthoDB" id="2099276at2759"/>
<feature type="compositionally biased region" description="Polar residues" evidence="8">
    <location>
        <begin position="265"/>
        <end position="283"/>
    </location>
</feature>
<gene>
    <name evidence="7" type="primary">NTH1</name>
    <name evidence="10" type="ORF">M0811_13866</name>
</gene>
<dbReference type="PANTHER" id="PTHR43286:SF1">
    <property type="entry name" value="ENDONUCLEASE III-LIKE PROTEIN 1"/>
    <property type="match status" value="1"/>
</dbReference>
<keyword evidence="11" id="KW-1185">Reference proteome</keyword>
<dbReference type="GO" id="GO:0005634">
    <property type="term" value="C:nucleus"/>
    <property type="evidence" value="ECO:0007669"/>
    <property type="project" value="UniProtKB-SubCell"/>
</dbReference>
<dbReference type="InterPro" id="IPR030841">
    <property type="entry name" value="NTH1"/>
</dbReference>
<reference evidence="10" key="1">
    <citation type="submission" date="2022-10" db="EMBL/GenBank/DDBJ databases">
        <title>Novel sulphate-reducing endosymbionts in the free-living metamonad Anaeramoeba.</title>
        <authorList>
            <person name="Jerlstrom-Hultqvist J."/>
            <person name="Cepicka I."/>
            <person name="Gallot-Lavallee L."/>
            <person name="Salas-Leiva D."/>
            <person name="Curtis B.A."/>
            <person name="Zahonova K."/>
            <person name="Pipaliya S."/>
            <person name="Dacks J."/>
            <person name="Roger A.J."/>
        </authorList>
    </citation>
    <scope>NUCLEOTIDE SEQUENCE</scope>
    <source>
        <strain evidence="10">BMAN</strain>
    </source>
</reference>
<dbReference type="AlphaFoldDB" id="A0A9Q0RHX0"/>
<protein>
    <recommendedName>
        <fullName evidence="7">Endonuclease III homolog</fullName>
        <ecNumber evidence="7">3.2.2.-</ecNumber>
        <ecNumber evidence="7">4.2.99.18</ecNumber>
    </recommendedName>
    <alternativeName>
        <fullName evidence="7">Bifunctional DNA N-glycosylase/DNA-(apurinic or apyrimidinic site) lyase</fullName>
        <shortName evidence="7">DNA glycosylase/AP lyase</shortName>
    </alternativeName>
</protein>
<comment type="subcellular location">
    <subcellularLocation>
        <location evidence="7">Nucleus</location>
    </subcellularLocation>
    <subcellularLocation>
        <location evidence="7">Mitochondrion</location>
    </subcellularLocation>
</comment>